<dbReference type="EMBL" id="LAZR01001602">
    <property type="protein sequence ID" value="KKN42124.1"/>
    <property type="molecule type" value="Genomic_DNA"/>
</dbReference>
<dbReference type="GO" id="GO:0016788">
    <property type="term" value="F:hydrolase activity, acting on ester bonds"/>
    <property type="evidence" value="ECO:0007669"/>
    <property type="project" value="InterPro"/>
</dbReference>
<gene>
    <name evidence="3" type="ORF">LCGC14_0716280</name>
</gene>
<evidence type="ECO:0000259" key="1">
    <source>
        <dbReference type="Pfam" id="PF07463"/>
    </source>
</evidence>
<proteinExistence type="predicted"/>
<dbReference type="SUPFAM" id="SSF54060">
    <property type="entry name" value="His-Me finger endonucleases"/>
    <property type="match status" value="1"/>
</dbReference>
<feature type="domain" description="NUMOD4" evidence="1">
    <location>
        <begin position="6"/>
        <end position="63"/>
    </location>
</feature>
<dbReference type="InterPro" id="IPR010902">
    <property type="entry name" value="NUMOD4"/>
</dbReference>
<dbReference type="Pfam" id="PF13392">
    <property type="entry name" value="HNH_3"/>
    <property type="match status" value="1"/>
</dbReference>
<evidence type="ECO:0008006" key="4">
    <source>
        <dbReference type="Google" id="ProtNLM"/>
    </source>
</evidence>
<comment type="caution">
    <text evidence="3">The sequence shown here is derived from an EMBL/GenBank/DDBJ whole genome shotgun (WGS) entry which is preliminary data.</text>
</comment>
<dbReference type="AlphaFoldDB" id="A0A0F9QI09"/>
<sequence length="184" mass="21170">MDNLKEIWKDIKGYEGLYQVSDLGEIKSLDRVIYSKFRSIQTFKGRILRKLIHNNGYVSIMLSKKGITKRFIIHRIVAKSFILNLQNKKEVNHKNLIKGDNRAENLEWVTPKENMKHADKNIDLYQKGSLNKRSKSCIQISLDGLLVGMYGSRNEAFRKTGVNAAHISDVISGNRKMAGGYKWQ</sequence>
<evidence type="ECO:0000259" key="2">
    <source>
        <dbReference type="Pfam" id="PF13392"/>
    </source>
</evidence>
<accession>A0A0F9QI09</accession>
<dbReference type="InterPro" id="IPR036388">
    <property type="entry name" value="WH-like_DNA-bd_sf"/>
</dbReference>
<organism evidence="3">
    <name type="scientific">marine sediment metagenome</name>
    <dbReference type="NCBI Taxonomy" id="412755"/>
    <lineage>
        <taxon>unclassified sequences</taxon>
        <taxon>metagenomes</taxon>
        <taxon>ecological metagenomes</taxon>
    </lineage>
</organism>
<reference evidence="3" key="1">
    <citation type="journal article" date="2015" name="Nature">
        <title>Complex archaea that bridge the gap between prokaryotes and eukaryotes.</title>
        <authorList>
            <person name="Spang A."/>
            <person name="Saw J.H."/>
            <person name="Jorgensen S.L."/>
            <person name="Zaremba-Niedzwiedzka K."/>
            <person name="Martijn J."/>
            <person name="Lind A.E."/>
            <person name="van Eijk R."/>
            <person name="Schleper C."/>
            <person name="Guy L."/>
            <person name="Ettema T.J."/>
        </authorList>
    </citation>
    <scope>NUCLEOTIDE SEQUENCE</scope>
</reference>
<dbReference type="SUPFAM" id="SSF64496">
    <property type="entry name" value="DNA-binding domain of intron-encoded endonucleases"/>
    <property type="match status" value="1"/>
</dbReference>
<dbReference type="Gene3D" id="3.90.75.20">
    <property type="match status" value="1"/>
</dbReference>
<dbReference type="InterPro" id="IPR044925">
    <property type="entry name" value="His-Me_finger_sf"/>
</dbReference>
<protein>
    <recommendedName>
        <fullName evidence="4">HNH nuclease domain-containing protein</fullName>
    </recommendedName>
</protein>
<dbReference type="Pfam" id="PF07463">
    <property type="entry name" value="NUMOD4"/>
    <property type="match status" value="1"/>
</dbReference>
<evidence type="ECO:0000313" key="3">
    <source>
        <dbReference type="EMBL" id="KKN42124.1"/>
    </source>
</evidence>
<name>A0A0F9QI09_9ZZZZ</name>
<dbReference type="Gene3D" id="1.10.10.10">
    <property type="entry name" value="Winged helix-like DNA-binding domain superfamily/Winged helix DNA-binding domain"/>
    <property type="match status" value="1"/>
</dbReference>
<feature type="domain" description="HNH nuclease" evidence="2">
    <location>
        <begin position="74"/>
        <end position="115"/>
    </location>
</feature>
<dbReference type="InterPro" id="IPR003615">
    <property type="entry name" value="HNH_nuc"/>
</dbReference>